<accession>A0ABD0R8X5</accession>
<proteinExistence type="inferred from homology"/>
<evidence type="ECO:0008006" key="4">
    <source>
        <dbReference type="Google" id="ProtNLM"/>
    </source>
</evidence>
<reference evidence="2 3" key="1">
    <citation type="submission" date="2024-05" db="EMBL/GenBank/DDBJ databases">
        <title>Genome sequencing and assembly of Indian major carp, Cirrhinus mrigala (Hamilton, 1822).</title>
        <authorList>
            <person name="Mohindra V."/>
            <person name="Chowdhury L.M."/>
            <person name="Lal K."/>
            <person name="Jena J.K."/>
        </authorList>
    </citation>
    <scope>NUCLEOTIDE SEQUENCE [LARGE SCALE GENOMIC DNA]</scope>
    <source>
        <strain evidence="2">CM1030</strain>
        <tissue evidence="2">Blood</tissue>
    </source>
</reference>
<dbReference type="PANTHER" id="PTHR14096">
    <property type="entry name" value="APOLIPOPROTEIN L"/>
    <property type="match status" value="1"/>
</dbReference>
<dbReference type="EMBL" id="JAMKFB020000004">
    <property type="protein sequence ID" value="KAL0194989.1"/>
    <property type="molecule type" value="Genomic_DNA"/>
</dbReference>
<dbReference type="AlphaFoldDB" id="A0ABD0R8X5"/>
<name>A0ABD0R8X5_CIRMR</name>
<dbReference type="PANTHER" id="PTHR14096:SF27">
    <property type="entry name" value="APOLIPOPROTEIN L2"/>
    <property type="match status" value="1"/>
</dbReference>
<evidence type="ECO:0000313" key="3">
    <source>
        <dbReference type="Proteomes" id="UP001529510"/>
    </source>
</evidence>
<organism evidence="2 3">
    <name type="scientific">Cirrhinus mrigala</name>
    <name type="common">Mrigala</name>
    <dbReference type="NCBI Taxonomy" id="683832"/>
    <lineage>
        <taxon>Eukaryota</taxon>
        <taxon>Metazoa</taxon>
        <taxon>Chordata</taxon>
        <taxon>Craniata</taxon>
        <taxon>Vertebrata</taxon>
        <taxon>Euteleostomi</taxon>
        <taxon>Actinopterygii</taxon>
        <taxon>Neopterygii</taxon>
        <taxon>Teleostei</taxon>
        <taxon>Ostariophysi</taxon>
        <taxon>Cypriniformes</taxon>
        <taxon>Cyprinidae</taxon>
        <taxon>Labeoninae</taxon>
        <taxon>Labeonini</taxon>
        <taxon>Cirrhinus</taxon>
    </lineage>
</organism>
<comment type="similarity">
    <text evidence="1">Belongs to the apolipoprotein L family.</text>
</comment>
<comment type="caution">
    <text evidence="2">The sequence shown here is derived from an EMBL/GenBank/DDBJ whole genome shotgun (WGS) entry which is preliminary data.</text>
</comment>
<dbReference type="Proteomes" id="UP001529510">
    <property type="component" value="Unassembled WGS sequence"/>
</dbReference>
<evidence type="ECO:0000313" key="2">
    <source>
        <dbReference type="EMBL" id="KAL0194989.1"/>
    </source>
</evidence>
<keyword evidence="3" id="KW-1185">Reference proteome</keyword>
<sequence length="272" mass="28726">AGGIASTAGLFLAPITFGASLALTGAGAAAEIVGGATGATCTITNMIKHKNLRETIEKIINDVQNTIKSMIAQLSKIYDNIKEIKQLEETMNQEGVKTARGATDISELKNEIGKVSALAVKDMLVFVQAANITSACVDAADAAYVAARAAKAARASADVAKFACAAGAATGILSAVFVVFDIVSVVQHATEISEINQSADNRNQENIKSDTLKCIHQVRQKVAVFQKTLDNIESLRKTINQEINKTLQSSTSSQAKPRGTIMNKDNMIIKCV</sequence>
<feature type="non-terminal residue" evidence="2">
    <location>
        <position position="1"/>
    </location>
</feature>
<protein>
    <recommendedName>
        <fullName evidence="4">Apolipoprotein L3</fullName>
    </recommendedName>
</protein>
<evidence type="ECO:0000256" key="1">
    <source>
        <dbReference type="ARBA" id="ARBA00010090"/>
    </source>
</evidence>
<dbReference type="InterPro" id="IPR008405">
    <property type="entry name" value="ApoL"/>
</dbReference>
<gene>
    <name evidence="2" type="ORF">M9458_008561</name>
</gene>